<name>A0A8J7M198_9BACT</name>
<dbReference type="InterPro" id="IPR006330">
    <property type="entry name" value="Ado/ade_deaminase"/>
</dbReference>
<dbReference type="Gene3D" id="3.20.20.140">
    <property type="entry name" value="Metal-dependent hydrolases"/>
    <property type="match status" value="2"/>
</dbReference>
<organism evidence="4 5">
    <name type="scientific">Geomesophilobacter sediminis</name>
    <dbReference type="NCBI Taxonomy" id="2798584"/>
    <lineage>
        <taxon>Bacteria</taxon>
        <taxon>Pseudomonadati</taxon>
        <taxon>Thermodesulfobacteriota</taxon>
        <taxon>Desulfuromonadia</taxon>
        <taxon>Geobacterales</taxon>
        <taxon>Geobacteraceae</taxon>
        <taxon>Geomesophilobacter</taxon>
    </lineage>
</organism>
<dbReference type="GO" id="GO:0009117">
    <property type="term" value="P:nucleotide metabolic process"/>
    <property type="evidence" value="ECO:0007669"/>
    <property type="project" value="UniProtKB-KW"/>
</dbReference>
<comment type="caution">
    <text evidence="4">The sequence shown here is derived from an EMBL/GenBank/DDBJ whole genome shotgun (WGS) entry which is preliminary data.</text>
</comment>
<dbReference type="PANTHER" id="PTHR11409:SF42">
    <property type="entry name" value="ADENOSINE DEAMINASE-LIKE PROTEIN"/>
    <property type="match status" value="1"/>
</dbReference>
<evidence type="ECO:0000256" key="3">
    <source>
        <dbReference type="ARBA" id="ARBA00023080"/>
    </source>
</evidence>
<dbReference type="Proteomes" id="UP000636888">
    <property type="component" value="Unassembled WGS sequence"/>
</dbReference>
<evidence type="ECO:0000256" key="1">
    <source>
        <dbReference type="ARBA" id="ARBA00006676"/>
    </source>
</evidence>
<evidence type="ECO:0000313" key="5">
    <source>
        <dbReference type="Proteomes" id="UP000636888"/>
    </source>
</evidence>
<keyword evidence="5" id="KW-1185">Reference proteome</keyword>
<dbReference type="AlphaFoldDB" id="A0A8J7M198"/>
<evidence type="ECO:0000313" key="4">
    <source>
        <dbReference type="EMBL" id="MBJ6726818.1"/>
    </source>
</evidence>
<dbReference type="GO" id="GO:0046103">
    <property type="term" value="P:inosine biosynthetic process"/>
    <property type="evidence" value="ECO:0007669"/>
    <property type="project" value="TreeGrafter"/>
</dbReference>
<evidence type="ECO:0008006" key="6">
    <source>
        <dbReference type="Google" id="ProtNLM"/>
    </source>
</evidence>
<accession>A0A8J7M198</accession>
<dbReference type="EMBL" id="JAEMHM010000017">
    <property type="protein sequence ID" value="MBJ6726818.1"/>
    <property type="molecule type" value="Genomic_DNA"/>
</dbReference>
<proteinExistence type="inferred from homology"/>
<dbReference type="SUPFAM" id="SSF51556">
    <property type="entry name" value="Metallo-dependent hydrolases"/>
    <property type="match status" value="1"/>
</dbReference>
<keyword evidence="2" id="KW-0862">Zinc</keyword>
<gene>
    <name evidence="4" type="ORF">JFN93_19080</name>
</gene>
<dbReference type="PANTHER" id="PTHR11409">
    <property type="entry name" value="ADENOSINE DEAMINASE"/>
    <property type="match status" value="1"/>
</dbReference>
<dbReference type="GO" id="GO:0004000">
    <property type="term" value="F:adenosine deaminase activity"/>
    <property type="evidence" value="ECO:0007669"/>
    <property type="project" value="TreeGrafter"/>
</dbReference>
<evidence type="ECO:0000256" key="2">
    <source>
        <dbReference type="ARBA" id="ARBA00022833"/>
    </source>
</evidence>
<protein>
    <recommendedName>
        <fullName evidence="6">Adenosine deaminase domain-containing protein</fullName>
    </recommendedName>
</protein>
<comment type="similarity">
    <text evidence="1">Belongs to the metallo-dependent hydrolases superfamily. Adenosine and AMP deaminases family.</text>
</comment>
<reference evidence="4" key="1">
    <citation type="submission" date="2020-12" db="EMBL/GenBank/DDBJ databases">
        <title>Geomonas sp. Red875, isolated from river sediment.</title>
        <authorList>
            <person name="Xu Z."/>
            <person name="Zhang Z."/>
            <person name="Masuda Y."/>
            <person name="Itoh H."/>
            <person name="Senoo K."/>
        </authorList>
    </citation>
    <scope>NUCLEOTIDE SEQUENCE</scope>
    <source>
        <strain evidence="4">Red875</strain>
    </source>
</reference>
<dbReference type="RefSeq" id="WP_199385727.1">
    <property type="nucleotide sequence ID" value="NZ_JAEMHM010000017.1"/>
</dbReference>
<dbReference type="InterPro" id="IPR032466">
    <property type="entry name" value="Metal_Hydrolase"/>
</dbReference>
<dbReference type="GO" id="GO:0006154">
    <property type="term" value="P:adenosine catabolic process"/>
    <property type="evidence" value="ECO:0007669"/>
    <property type="project" value="TreeGrafter"/>
</dbReference>
<keyword evidence="3" id="KW-0546">Nucleotide metabolism</keyword>
<sequence length="808" mass="91387">MKLTRTQNLAVTAISDSSILEAVELWAASSASYEVLTNKIKSYLTVTSAANFPSIPVEEMTNCVSHFTQNLSDLHLYQVVLSKLARDFYEWKNGCVSLKFGEILRFQHLLGEINTDPILCYAWTIKCLDHESLLARNMPFSVLLSHWHGPLFPEITSPFIAELKNNGLSEIHRHHNGSSLPHLLWQGLLQNPRMAKDSKIIPLLYSARDIRNAIVNFLDNRNARGKEWGIEKWDVIRMRLSSIKTLPPEPVNKSIFLKPNPLIEGDPAAVLVGVENKAVISERGFLCHAFQAAINANDPHFHVLMHVYLIIQNIIWAQYIHPRVVAKGFNRFDTFSKNTLRSIEEDENKYHTFRMTQAARTGGVSKLEVRVSPSGLLHKLKELSDAYGKLVDLPTSANRFTHASTLTPRYGNLLASSSNTFSVNKFKIGVVPHFIRYKENNSGTPNFVKAPYSKTRTKAWFAGLSLNRIRNSSAYGKLIVGLDVANSEYHARPEAFTPTVKYLRDEPVVCHGYEDSGTISSQRLGLTYHAGEDFAHILSGMRTVDEAVKFLRMGSGDRLGHALALGLKYSNWVDWIGGEVFIASGEWLDNLVWFRSCLVQTGNVALIHSLDSFIEKLSYQIYNISATPTELLEAWQLRGDSVPQTVTGMYVEKSIELDNNRVAWRLHELYSKNIDVRKKREKIINVLCNADWNNSITEVQDFMLISIKEKQIAIEINPTSNLCISVFDTTSDHPVFRWDPPFTDKSAIRPIIVVGSDDPGIFATELVMEYAFLARAAEKLGTDRDLIERWLLKLSRNSKMYSFVTEEP</sequence>